<evidence type="ECO:0000313" key="1">
    <source>
        <dbReference type="EMBL" id="KDR74262.1"/>
    </source>
</evidence>
<organism evidence="1 2">
    <name type="scientific">Galerina marginata (strain CBS 339.88)</name>
    <dbReference type="NCBI Taxonomy" id="685588"/>
    <lineage>
        <taxon>Eukaryota</taxon>
        <taxon>Fungi</taxon>
        <taxon>Dikarya</taxon>
        <taxon>Basidiomycota</taxon>
        <taxon>Agaricomycotina</taxon>
        <taxon>Agaricomycetes</taxon>
        <taxon>Agaricomycetidae</taxon>
        <taxon>Agaricales</taxon>
        <taxon>Agaricineae</taxon>
        <taxon>Strophariaceae</taxon>
        <taxon>Galerina</taxon>
    </lineage>
</organism>
<evidence type="ECO:0000313" key="2">
    <source>
        <dbReference type="Proteomes" id="UP000027222"/>
    </source>
</evidence>
<accession>A0A067SW13</accession>
<keyword evidence="2" id="KW-1185">Reference proteome</keyword>
<gene>
    <name evidence="1" type="ORF">GALMADRAFT_123707</name>
</gene>
<reference evidence="2" key="1">
    <citation type="journal article" date="2014" name="Proc. Natl. Acad. Sci. U.S.A.">
        <title>Extensive sampling of basidiomycete genomes demonstrates inadequacy of the white-rot/brown-rot paradigm for wood decay fungi.</title>
        <authorList>
            <person name="Riley R."/>
            <person name="Salamov A.A."/>
            <person name="Brown D.W."/>
            <person name="Nagy L.G."/>
            <person name="Floudas D."/>
            <person name="Held B.W."/>
            <person name="Levasseur A."/>
            <person name="Lombard V."/>
            <person name="Morin E."/>
            <person name="Otillar R."/>
            <person name="Lindquist E.A."/>
            <person name="Sun H."/>
            <person name="LaButti K.M."/>
            <person name="Schmutz J."/>
            <person name="Jabbour D."/>
            <person name="Luo H."/>
            <person name="Baker S.E."/>
            <person name="Pisabarro A.G."/>
            <person name="Walton J.D."/>
            <person name="Blanchette R.A."/>
            <person name="Henrissat B."/>
            <person name="Martin F."/>
            <person name="Cullen D."/>
            <person name="Hibbett D.S."/>
            <person name="Grigoriev I.V."/>
        </authorList>
    </citation>
    <scope>NUCLEOTIDE SEQUENCE [LARGE SCALE GENOMIC DNA]</scope>
    <source>
        <strain evidence="2">CBS 339.88</strain>
    </source>
</reference>
<sequence length="132" mass="14903">MCYKEHLTRAYGCGATTGRMNVPGANFFQAASTTDEITCDIRERTYGAYEVYCRQCAQNRQPRLEFGAWTVQTGVMLCYQPSVYTATWRTTRHCISKGVNGTSSCQRQGTWHPYPRAPGVFQGERPVLPLHP</sequence>
<dbReference type="HOGENOM" id="CLU_2015626_0_0_1"/>
<protein>
    <submittedName>
        <fullName evidence="1">Uncharacterized protein</fullName>
    </submittedName>
</protein>
<name>A0A067SW13_GALM3</name>
<dbReference type="Proteomes" id="UP000027222">
    <property type="component" value="Unassembled WGS sequence"/>
</dbReference>
<dbReference type="OrthoDB" id="10479194at2759"/>
<proteinExistence type="predicted"/>
<dbReference type="AlphaFoldDB" id="A0A067SW13"/>
<dbReference type="EMBL" id="KL142383">
    <property type="protein sequence ID" value="KDR74262.1"/>
    <property type="molecule type" value="Genomic_DNA"/>
</dbReference>